<organism evidence="4 5">
    <name type="scientific">Paracraurococcus lichenis</name>
    <dbReference type="NCBI Taxonomy" id="3064888"/>
    <lineage>
        <taxon>Bacteria</taxon>
        <taxon>Pseudomonadati</taxon>
        <taxon>Pseudomonadota</taxon>
        <taxon>Alphaproteobacteria</taxon>
        <taxon>Acetobacterales</taxon>
        <taxon>Roseomonadaceae</taxon>
        <taxon>Paracraurococcus</taxon>
    </lineage>
</organism>
<dbReference type="PANTHER" id="PTHR47893:SF1">
    <property type="entry name" value="REGULATORY PROTEIN PCHR"/>
    <property type="match status" value="1"/>
</dbReference>
<keyword evidence="1" id="KW-0805">Transcription regulation</keyword>
<protein>
    <submittedName>
        <fullName evidence="4">Helix-turn-helix domain-containing protein</fullName>
    </submittedName>
</protein>
<feature type="non-terminal residue" evidence="4">
    <location>
        <position position="1"/>
    </location>
</feature>
<evidence type="ECO:0000256" key="2">
    <source>
        <dbReference type="ARBA" id="ARBA00023163"/>
    </source>
</evidence>
<name>A0ABT9ED40_9PROT</name>
<evidence type="ECO:0000256" key="1">
    <source>
        <dbReference type="ARBA" id="ARBA00023015"/>
    </source>
</evidence>
<proteinExistence type="predicted"/>
<keyword evidence="5" id="KW-1185">Reference proteome</keyword>
<evidence type="ECO:0000313" key="4">
    <source>
        <dbReference type="EMBL" id="MDO9713805.1"/>
    </source>
</evidence>
<dbReference type="InterPro" id="IPR018060">
    <property type="entry name" value="HTH_AraC"/>
</dbReference>
<accession>A0ABT9ED40</accession>
<comment type="caution">
    <text evidence="4">The sequence shown here is derived from an EMBL/GenBank/DDBJ whole genome shotgun (WGS) entry which is preliminary data.</text>
</comment>
<evidence type="ECO:0000259" key="3">
    <source>
        <dbReference type="PROSITE" id="PS01124"/>
    </source>
</evidence>
<evidence type="ECO:0000313" key="5">
    <source>
        <dbReference type="Proteomes" id="UP001243009"/>
    </source>
</evidence>
<dbReference type="EMBL" id="JAUTWS010000123">
    <property type="protein sequence ID" value="MDO9713805.1"/>
    <property type="molecule type" value="Genomic_DNA"/>
</dbReference>
<dbReference type="Gene3D" id="1.10.10.60">
    <property type="entry name" value="Homeodomain-like"/>
    <property type="match status" value="1"/>
</dbReference>
<dbReference type="SMART" id="SM00342">
    <property type="entry name" value="HTH_ARAC"/>
    <property type="match status" value="1"/>
</dbReference>
<keyword evidence="2" id="KW-0804">Transcription</keyword>
<dbReference type="InterPro" id="IPR053142">
    <property type="entry name" value="PchR_regulatory_protein"/>
</dbReference>
<dbReference type="PROSITE" id="PS01124">
    <property type="entry name" value="HTH_ARAC_FAMILY_2"/>
    <property type="match status" value="1"/>
</dbReference>
<reference evidence="4 5" key="1">
    <citation type="submission" date="2023-08" db="EMBL/GenBank/DDBJ databases">
        <title>The draft genome sequence of Paracraurococcus sp. LOR1-02.</title>
        <authorList>
            <person name="Kingkaew E."/>
            <person name="Tanasupawat S."/>
        </authorList>
    </citation>
    <scope>NUCLEOTIDE SEQUENCE [LARGE SCALE GENOMIC DNA]</scope>
    <source>
        <strain evidence="4 5">LOR1-02</strain>
    </source>
</reference>
<gene>
    <name evidence="4" type="ORF">Q7A36_36180</name>
</gene>
<feature type="domain" description="HTH araC/xylS-type" evidence="3">
    <location>
        <begin position="114"/>
        <end position="215"/>
    </location>
</feature>
<dbReference type="RefSeq" id="WP_305108654.1">
    <property type="nucleotide sequence ID" value="NZ_JAUTWS010000123.1"/>
</dbReference>
<dbReference type="Pfam" id="PF12833">
    <property type="entry name" value="HTH_18"/>
    <property type="match status" value="1"/>
</dbReference>
<dbReference type="SUPFAM" id="SSF46689">
    <property type="entry name" value="Homeodomain-like"/>
    <property type="match status" value="1"/>
</dbReference>
<dbReference type="PANTHER" id="PTHR47893">
    <property type="entry name" value="REGULATORY PROTEIN PCHR"/>
    <property type="match status" value="1"/>
</dbReference>
<dbReference type="InterPro" id="IPR009057">
    <property type="entry name" value="Homeodomain-like_sf"/>
</dbReference>
<dbReference type="Proteomes" id="UP001243009">
    <property type="component" value="Unassembled WGS sequence"/>
</dbReference>
<sequence length="218" mass="24509">DLLRVSSRPTSFATLILPSEAVEKLLEPPAQSRLLQRECSAFLQARPPVWDQAKRIIIAARATASTVPGIFDAEQPRYALREALLKAAHNLVVSEADTEIRLPHSTQTRRRTVLRADEYLRIHMDRPIYTEELCDAIGTSASGLAEAFRAVFGVTPHRFLKLRRMGMVRAALRSIDGPMPLVKSVALAHGFWHLGQFAHDYRETFGEMPSETLARSRR</sequence>